<dbReference type="EMBL" id="UINC01002037">
    <property type="protein sequence ID" value="SUZ92171.1"/>
    <property type="molecule type" value="Genomic_DNA"/>
</dbReference>
<dbReference type="Gene3D" id="3.40.50.150">
    <property type="entry name" value="Vaccinia Virus protein VP39"/>
    <property type="match status" value="1"/>
</dbReference>
<dbReference type="SUPFAM" id="SSF53335">
    <property type="entry name" value="S-adenosyl-L-methionine-dependent methyltransferases"/>
    <property type="match status" value="1"/>
</dbReference>
<evidence type="ECO:0000313" key="2">
    <source>
        <dbReference type="EMBL" id="SUZ92171.1"/>
    </source>
</evidence>
<organism evidence="2">
    <name type="scientific">marine metagenome</name>
    <dbReference type="NCBI Taxonomy" id="408172"/>
    <lineage>
        <taxon>unclassified sequences</taxon>
        <taxon>metagenomes</taxon>
        <taxon>ecological metagenomes</taxon>
    </lineage>
</organism>
<dbReference type="InterPro" id="IPR029063">
    <property type="entry name" value="SAM-dependent_MTases_sf"/>
</dbReference>
<gene>
    <name evidence="2" type="ORF">METZ01_LOCUS45025</name>
</gene>
<proteinExistence type="predicted"/>
<dbReference type="InterPro" id="IPR050508">
    <property type="entry name" value="Methyltransf_Superfamily"/>
</dbReference>
<sequence>MKIDVGLAMSISDTGPMEGWEAGTYGAVHAGVYDDWYGEGGRFPLAAAGTPAEVADGVTTLVADAGGGPVLELGVGTGRLALPLAERGLDVTGLDDSPEMLGQLRAKPGADRLVLVEGNMADPSTGTGLANGSFAVVLIGFNTLFCLTTAEAQASCVAGVARLLAPGGHFAVEAFVPDPDSHEGISVRAIEADAVVLDIARFDRDTQEIVGQRVEVGASGNRLFPYHLRYATPDQMDAMATAAGLAARGRWADWSGSPFNEDSTGHVSVWSRPGA</sequence>
<dbReference type="Pfam" id="PF13649">
    <property type="entry name" value="Methyltransf_25"/>
    <property type="match status" value="1"/>
</dbReference>
<dbReference type="InterPro" id="IPR041698">
    <property type="entry name" value="Methyltransf_25"/>
</dbReference>
<protein>
    <recommendedName>
        <fullName evidence="1">Methyltransferase domain-containing protein</fullName>
    </recommendedName>
</protein>
<reference evidence="2" key="1">
    <citation type="submission" date="2018-05" db="EMBL/GenBank/DDBJ databases">
        <authorList>
            <person name="Lanie J.A."/>
            <person name="Ng W.-L."/>
            <person name="Kazmierczak K.M."/>
            <person name="Andrzejewski T.M."/>
            <person name="Davidsen T.M."/>
            <person name="Wayne K.J."/>
            <person name="Tettelin H."/>
            <person name="Glass J.I."/>
            <person name="Rusch D."/>
            <person name="Podicherti R."/>
            <person name="Tsui H.-C.T."/>
            <person name="Winkler M.E."/>
        </authorList>
    </citation>
    <scope>NUCLEOTIDE SEQUENCE</scope>
</reference>
<dbReference type="PANTHER" id="PTHR42912:SF80">
    <property type="entry name" value="METHYLTRANSFERASE DOMAIN-CONTAINING PROTEIN"/>
    <property type="match status" value="1"/>
</dbReference>
<dbReference type="AlphaFoldDB" id="A0A381RLL6"/>
<accession>A0A381RLL6</accession>
<dbReference type="Gene3D" id="2.20.25.570">
    <property type="match status" value="1"/>
</dbReference>
<evidence type="ECO:0000259" key="1">
    <source>
        <dbReference type="Pfam" id="PF13649"/>
    </source>
</evidence>
<feature type="domain" description="Methyltransferase" evidence="1">
    <location>
        <begin position="70"/>
        <end position="168"/>
    </location>
</feature>
<dbReference type="CDD" id="cd02440">
    <property type="entry name" value="AdoMet_MTases"/>
    <property type="match status" value="1"/>
</dbReference>
<name>A0A381RLL6_9ZZZZ</name>
<dbReference type="GO" id="GO:0008168">
    <property type="term" value="F:methyltransferase activity"/>
    <property type="evidence" value="ECO:0007669"/>
    <property type="project" value="TreeGrafter"/>
</dbReference>
<dbReference type="PANTHER" id="PTHR42912">
    <property type="entry name" value="METHYLTRANSFERASE"/>
    <property type="match status" value="1"/>
</dbReference>